<dbReference type="NCBIfam" id="TIGR00125">
    <property type="entry name" value="cyt_tran_rel"/>
    <property type="match status" value="1"/>
</dbReference>
<accession>A0A7R8WVD1</accession>
<evidence type="ECO:0000313" key="4">
    <source>
        <dbReference type="EMBL" id="CAD7238604.1"/>
    </source>
</evidence>
<dbReference type="OrthoDB" id="17102at2759"/>
<dbReference type="GO" id="GO:0016779">
    <property type="term" value="F:nucleotidyltransferase activity"/>
    <property type="evidence" value="ECO:0007669"/>
    <property type="project" value="UniProtKB-KW"/>
</dbReference>
<organism evidence="4">
    <name type="scientific">Cyprideis torosa</name>
    <dbReference type="NCBI Taxonomy" id="163714"/>
    <lineage>
        <taxon>Eukaryota</taxon>
        <taxon>Metazoa</taxon>
        <taxon>Ecdysozoa</taxon>
        <taxon>Arthropoda</taxon>
        <taxon>Crustacea</taxon>
        <taxon>Oligostraca</taxon>
        <taxon>Ostracoda</taxon>
        <taxon>Podocopa</taxon>
        <taxon>Podocopida</taxon>
        <taxon>Cytherocopina</taxon>
        <taxon>Cytheroidea</taxon>
        <taxon>Cytherideidae</taxon>
        <taxon>Cyprideis</taxon>
    </lineage>
</organism>
<dbReference type="SUPFAM" id="SSF52374">
    <property type="entry name" value="Nucleotidylyl transferase"/>
    <property type="match status" value="1"/>
</dbReference>
<feature type="domain" description="Cytidyltransferase-like" evidence="3">
    <location>
        <begin position="7"/>
        <end position="108"/>
    </location>
</feature>
<dbReference type="Gene3D" id="3.40.50.620">
    <property type="entry name" value="HUPs"/>
    <property type="match status" value="1"/>
</dbReference>
<reference evidence="4" key="1">
    <citation type="submission" date="2020-11" db="EMBL/GenBank/DDBJ databases">
        <authorList>
            <person name="Tran Van P."/>
        </authorList>
    </citation>
    <scope>NUCLEOTIDE SEQUENCE</scope>
</reference>
<dbReference type="EMBL" id="OB704840">
    <property type="protein sequence ID" value="CAD7238604.1"/>
    <property type="molecule type" value="Genomic_DNA"/>
</dbReference>
<dbReference type="Pfam" id="PF01467">
    <property type="entry name" value="CTP_transf_like"/>
    <property type="match status" value="1"/>
</dbReference>
<gene>
    <name evidence="4" type="ORF">CTOB1V02_LOCUS16419</name>
</gene>
<evidence type="ECO:0000256" key="1">
    <source>
        <dbReference type="ARBA" id="ARBA00022679"/>
    </source>
</evidence>
<sequence>MSKIIGYTTGVYDLFHIGHLNILRRAKMECDYLIVGVTTDELCMQRKNKKPAIPFEERMSIVEAIKFVDEVVPQTNMDKFSAWQNFKFDRMFVGNDWKGTDAWDQIEKDFAPHGVEIVYLPYTQHTSSTFLRSVLEKL</sequence>
<evidence type="ECO:0000256" key="2">
    <source>
        <dbReference type="ARBA" id="ARBA00022695"/>
    </source>
</evidence>
<name>A0A7R8WVD1_9CRUS</name>
<proteinExistence type="predicted"/>
<dbReference type="InterPro" id="IPR050385">
    <property type="entry name" value="Archaeal_FAD_synthase"/>
</dbReference>
<keyword evidence="1" id="KW-0808">Transferase</keyword>
<dbReference type="InterPro" id="IPR014729">
    <property type="entry name" value="Rossmann-like_a/b/a_fold"/>
</dbReference>
<evidence type="ECO:0000259" key="3">
    <source>
        <dbReference type="Pfam" id="PF01467"/>
    </source>
</evidence>
<dbReference type="PANTHER" id="PTHR43793">
    <property type="entry name" value="FAD SYNTHASE"/>
    <property type="match status" value="1"/>
</dbReference>
<dbReference type="InterPro" id="IPR004821">
    <property type="entry name" value="Cyt_trans-like"/>
</dbReference>
<dbReference type="AlphaFoldDB" id="A0A7R8WVD1"/>
<keyword evidence="2" id="KW-0548">Nucleotidyltransferase</keyword>
<protein>
    <recommendedName>
        <fullName evidence="3">Cytidyltransferase-like domain-containing protein</fullName>
    </recommendedName>
</protein>
<dbReference type="PANTHER" id="PTHR43793:SF1">
    <property type="entry name" value="FAD SYNTHASE"/>
    <property type="match status" value="1"/>
</dbReference>